<comment type="caution">
    <text evidence="1">The sequence shown here is derived from an EMBL/GenBank/DDBJ whole genome shotgun (WGS) entry which is preliminary data.</text>
</comment>
<name>A0A9P6AWV9_9AGAM</name>
<sequence>MPSIVDISGKLNGISTLRNASAATARMAFSYHTIVSDSADSSSIRDILSRVPPKRIAMTGFGPTALALHSAMVHLATYTNRETVFLSMSQSSSMRQVLVSAVRSASSMKVGSFRSCDGTGRLLRRRYTLCRTYTRASPPQVALLTWSILALKFYEHKVDIIIMPTSVAECQALGAEIARKLAVPPTETALVTLSGSFSSIDYQGGGRCFSSE</sequence>
<gene>
    <name evidence="1" type="ORF">BS47DRAFT_962245</name>
</gene>
<keyword evidence="2" id="KW-1185">Reference proteome</keyword>
<evidence type="ECO:0000313" key="1">
    <source>
        <dbReference type="EMBL" id="KAF9513514.1"/>
    </source>
</evidence>
<protein>
    <submittedName>
        <fullName evidence="1">Uncharacterized protein</fullName>
    </submittedName>
</protein>
<dbReference type="Proteomes" id="UP000886523">
    <property type="component" value="Unassembled WGS sequence"/>
</dbReference>
<evidence type="ECO:0000313" key="2">
    <source>
        <dbReference type="Proteomes" id="UP000886523"/>
    </source>
</evidence>
<dbReference type="AlphaFoldDB" id="A0A9P6AWV9"/>
<reference evidence="1" key="1">
    <citation type="journal article" date="2020" name="Nat. Commun.">
        <title>Large-scale genome sequencing of mycorrhizal fungi provides insights into the early evolution of symbiotic traits.</title>
        <authorList>
            <person name="Miyauchi S."/>
            <person name="Kiss E."/>
            <person name="Kuo A."/>
            <person name="Drula E."/>
            <person name="Kohler A."/>
            <person name="Sanchez-Garcia M."/>
            <person name="Morin E."/>
            <person name="Andreopoulos B."/>
            <person name="Barry K.W."/>
            <person name="Bonito G."/>
            <person name="Buee M."/>
            <person name="Carver A."/>
            <person name="Chen C."/>
            <person name="Cichocki N."/>
            <person name="Clum A."/>
            <person name="Culley D."/>
            <person name="Crous P.W."/>
            <person name="Fauchery L."/>
            <person name="Girlanda M."/>
            <person name="Hayes R.D."/>
            <person name="Keri Z."/>
            <person name="LaButti K."/>
            <person name="Lipzen A."/>
            <person name="Lombard V."/>
            <person name="Magnuson J."/>
            <person name="Maillard F."/>
            <person name="Murat C."/>
            <person name="Nolan M."/>
            <person name="Ohm R.A."/>
            <person name="Pangilinan J."/>
            <person name="Pereira M.F."/>
            <person name="Perotto S."/>
            <person name="Peter M."/>
            <person name="Pfister S."/>
            <person name="Riley R."/>
            <person name="Sitrit Y."/>
            <person name="Stielow J.B."/>
            <person name="Szollosi G."/>
            <person name="Zifcakova L."/>
            <person name="Stursova M."/>
            <person name="Spatafora J.W."/>
            <person name="Tedersoo L."/>
            <person name="Vaario L.M."/>
            <person name="Yamada A."/>
            <person name="Yan M."/>
            <person name="Wang P."/>
            <person name="Xu J."/>
            <person name="Bruns T."/>
            <person name="Baldrian P."/>
            <person name="Vilgalys R."/>
            <person name="Dunand C."/>
            <person name="Henrissat B."/>
            <person name="Grigoriev I.V."/>
            <person name="Hibbett D."/>
            <person name="Nagy L.G."/>
            <person name="Martin F.M."/>
        </authorList>
    </citation>
    <scope>NUCLEOTIDE SEQUENCE</scope>
    <source>
        <strain evidence="1">UP504</strain>
    </source>
</reference>
<dbReference type="EMBL" id="MU128971">
    <property type="protein sequence ID" value="KAF9513514.1"/>
    <property type="molecule type" value="Genomic_DNA"/>
</dbReference>
<accession>A0A9P6AWV9</accession>
<proteinExistence type="predicted"/>
<organism evidence="1 2">
    <name type="scientific">Hydnum rufescens UP504</name>
    <dbReference type="NCBI Taxonomy" id="1448309"/>
    <lineage>
        <taxon>Eukaryota</taxon>
        <taxon>Fungi</taxon>
        <taxon>Dikarya</taxon>
        <taxon>Basidiomycota</taxon>
        <taxon>Agaricomycotina</taxon>
        <taxon>Agaricomycetes</taxon>
        <taxon>Cantharellales</taxon>
        <taxon>Hydnaceae</taxon>
        <taxon>Hydnum</taxon>
    </lineage>
</organism>